<dbReference type="AlphaFoldDB" id="A0AA40AYF7"/>
<keyword evidence="3" id="KW-1185">Reference proteome</keyword>
<comment type="caution">
    <text evidence="2">The sequence shown here is derived from an EMBL/GenBank/DDBJ whole genome shotgun (WGS) entry which is preliminary data.</text>
</comment>
<accession>A0AA40AYF7</accession>
<evidence type="ECO:0000256" key="1">
    <source>
        <dbReference type="SAM" id="MobiDB-lite"/>
    </source>
</evidence>
<sequence length="273" mass="30235">MLILTGLEPTPQVGDIENTRPVVSTVERIDKSKALVSKTEKPFLGVCVAPADKTAGRVSTRLYVYFVGSDNNVDVVSSDINDKEGSVAFNTKSVPVATFDVHQGESTLVEVNVTLDGGDSAKGGSRGNFHPNITTTIKYIEDSFTCQGPEKDGGVSRNKSRLKFDAFVVTHWDSDHCQVVLGFLYYKDIRKQASKPNVPPANEIKLRRAIYDEKTGALTSFLYAPSWKTFRADIQKEPRKKKESGPMFPERQWGVDFRTDKDNSPSGKRGRLI</sequence>
<dbReference type="EMBL" id="JAUKUA010000002">
    <property type="protein sequence ID" value="KAK0724300.1"/>
    <property type="molecule type" value="Genomic_DNA"/>
</dbReference>
<gene>
    <name evidence="2" type="ORF">B0H67DRAFT_640867</name>
</gene>
<proteinExistence type="predicted"/>
<protein>
    <submittedName>
        <fullName evidence="2">Uncharacterized protein</fullName>
    </submittedName>
</protein>
<evidence type="ECO:0000313" key="2">
    <source>
        <dbReference type="EMBL" id="KAK0724300.1"/>
    </source>
</evidence>
<evidence type="ECO:0000313" key="3">
    <source>
        <dbReference type="Proteomes" id="UP001172102"/>
    </source>
</evidence>
<dbReference type="Proteomes" id="UP001172102">
    <property type="component" value="Unassembled WGS sequence"/>
</dbReference>
<organism evidence="2 3">
    <name type="scientific">Lasiosphaeris hirsuta</name>
    <dbReference type="NCBI Taxonomy" id="260670"/>
    <lineage>
        <taxon>Eukaryota</taxon>
        <taxon>Fungi</taxon>
        <taxon>Dikarya</taxon>
        <taxon>Ascomycota</taxon>
        <taxon>Pezizomycotina</taxon>
        <taxon>Sordariomycetes</taxon>
        <taxon>Sordariomycetidae</taxon>
        <taxon>Sordariales</taxon>
        <taxon>Lasiosphaeriaceae</taxon>
        <taxon>Lasiosphaeris</taxon>
    </lineage>
</organism>
<feature type="region of interest" description="Disordered" evidence="1">
    <location>
        <begin position="235"/>
        <end position="273"/>
    </location>
</feature>
<reference evidence="2" key="1">
    <citation type="submission" date="2023-06" db="EMBL/GenBank/DDBJ databases">
        <title>Genome-scale phylogeny and comparative genomics of the fungal order Sordariales.</title>
        <authorList>
            <consortium name="Lawrence Berkeley National Laboratory"/>
            <person name="Hensen N."/>
            <person name="Bonometti L."/>
            <person name="Westerberg I."/>
            <person name="Brannstrom I.O."/>
            <person name="Guillou S."/>
            <person name="Cros-Aarteil S."/>
            <person name="Calhoun S."/>
            <person name="Haridas S."/>
            <person name="Kuo A."/>
            <person name="Mondo S."/>
            <person name="Pangilinan J."/>
            <person name="Riley R."/>
            <person name="Labutti K."/>
            <person name="Andreopoulos B."/>
            <person name="Lipzen A."/>
            <person name="Chen C."/>
            <person name="Yanf M."/>
            <person name="Daum C."/>
            <person name="Ng V."/>
            <person name="Clum A."/>
            <person name="Steindorff A."/>
            <person name="Ohm R."/>
            <person name="Martin F."/>
            <person name="Silar P."/>
            <person name="Natvig D."/>
            <person name="Lalanne C."/>
            <person name="Gautier V."/>
            <person name="Ament-Velasquez S.L."/>
            <person name="Kruys A."/>
            <person name="Hutchinson M.I."/>
            <person name="Powell A.J."/>
            <person name="Barry K."/>
            <person name="Miller A.N."/>
            <person name="Grigoriev I.V."/>
            <person name="Debuchy R."/>
            <person name="Gladieux P."/>
            <person name="Thoren M.H."/>
            <person name="Johannesson H."/>
        </authorList>
    </citation>
    <scope>NUCLEOTIDE SEQUENCE</scope>
    <source>
        <strain evidence="2">SMH4607-1</strain>
    </source>
</reference>
<name>A0AA40AYF7_9PEZI</name>